<evidence type="ECO:0000256" key="12">
    <source>
        <dbReference type="ARBA" id="ARBA00048425"/>
    </source>
</evidence>
<dbReference type="EC" id="6.3.2.29" evidence="5"/>
<dbReference type="GO" id="GO:0071161">
    <property type="term" value="F:cyanophycin synthetase activity (L-arginine-adding)"/>
    <property type="evidence" value="ECO:0007669"/>
    <property type="project" value="UniProtKB-EC"/>
</dbReference>
<evidence type="ECO:0000313" key="15">
    <source>
        <dbReference type="EMBL" id="MFC4638162.1"/>
    </source>
</evidence>
<dbReference type="NCBIfam" id="TIGR02068">
    <property type="entry name" value="cya_phycin_syn"/>
    <property type="match status" value="1"/>
</dbReference>
<evidence type="ECO:0000256" key="13">
    <source>
        <dbReference type="PROSITE-ProRule" id="PRU00409"/>
    </source>
</evidence>
<dbReference type="Pfam" id="PF18921">
    <property type="entry name" value="Cyanophycin_syn"/>
    <property type="match status" value="1"/>
</dbReference>
<dbReference type="SUPFAM" id="SSF53244">
    <property type="entry name" value="MurD-like peptide ligases, peptide-binding domain"/>
    <property type="match status" value="1"/>
</dbReference>
<dbReference type="Gene3D" id="3.40.1190.10">
    <property type="entry name" value="Mur-like, catalytic domain"/>
    <property type="match status" value="1"/>
</dbReference>
<dbReference type="Proteomes" id="UP001595952">
    <property type="component" value="Unassembled WGS sequence"/>
</dbReference>
<dbReference type="InterPro" id="IPR036565">
    <property type="entry name" value="Mur-like_cat_sf"/>
</dbReference>
<evidence type="ECO:0000313" key="16">
    <source>
        <dbReference type="Proteomes" id="UP001595952"/>
    </source>
</evidence>
<evidence type="ECO:0000256" key="5">
    <source>
        <dbReference type="ARBA" id="ARBA00013005"/>
    </source>
</evidence>
<keyword evidence="9 13" id="KW-0067">ATP-binding</keyword>
<dbReference type="Gene3D" id="3.30.470.20">
    <property type="entry name" value="ATP-grasp fold, B domain"/>
    <property type="match status" value="2"/>
</dbReference>
<comment type="function">
    <text evidence="1">Catalyzes the ATP-dependent polymerization of arginine and aspartate to multi-L-arginyl-poly-L-aspartic acid (cyanophycin; a water-insoluble reserve polymer).</text>
</comment>
<dbReference type="SUPFAM" id="SSF53623">
    <property type="entry name" value="MurD-like peptide ligases, catalytic domain"/>
    <property type="match status" value="1"/>
</dbReference>
<dbReference type="PANTHER" id="PTHR23135">
    <property type="entry name" value="MUR LIGASE FAMILY MEMBER"/>
    <property type="match status" value="1"/>
</dbReference>
<dbReference type="InterPro" id="IPR018109">
    <property type="entry name" value="Folylpolyglutamate_synth_CS"/>
</dbReference>
<dbReference type="InterPro" id="IPR011761">
    <property type="entry name" value="ATP-grasp"/>
</dbReference>
<evidence type="ECO:0000256" key="3">
    <source>
        <dbReference type="ARBA" id="ARBA00011738"/>
    </source>
</evidence>
<dbReference type="InterPro" id="IPR013221">
    <property type="entry name" value="Mur_ligase_cen"/>
</dbReference>
<evidence type="ECO:0000259" key="14">
    <source>
        <dbReference type="PROSITE" id="PS50975"/>
    </source>
</evidence>
<gene>
    <name evidence="15" type="primary">cphA</name>
    <name evidence="15" type="ORF">ACFO0D_07390</name>
</gene>
<dbReference type="Pfam" id="PF02875">
    <property type="entry name" value="Mur_ligase_C"/>
    <property type="match status" value="1"/>
</dbReference>
<reference evidence="16" key="1">
    <citation type="journal article" date="2019" name="Int. J. Syst. Evol. Microbiol.">
        <title>The Global Catalogue of Microorganisms (GCM) 10K type strain sequencing project: providing services to taxonomists for standard genome sequencing and annotation.</title>
        <authorList>
            <consortium name="The Broad Institute Genomics Platform"/>
            <consortium name="The Broad Institute Genome Sequencing Center for Infectious Disease"/>
            <person name="Wu L."/>
            <person name="Ma J."/>
        </authorList>
    </citation>
    <scope>NUCLEOTIDE SEQUENCE [LARGE SCALE GENOMIC DNA]</scope>
    <source>
        <strain evidence="16">CCUG 55995</strain>
    </source>
</reference>
<dbReference type="InterPro" id="IPR004101">
    <property type="entry name" value="Mur_ligase_C"/>
</dbReference>
<dbReference type="GO" id="GO:0071160">
    <property type="term" value="F:cyanophycin synthetase activity (L-aspartate-adding)"/>
    <property type="evidence" value="ECO:0007669"/>
    <property type="project" value="UniProtKB-EC"/>
</dbReference>
<evidence type="ECO:0000256" key="2">
    <source>
        <dbReference type="ARBA" id="ARBA00009060"/>
    </source>
</evidence>
<evidence type="ECO:0000256" key="10">
    <source>
        <dbReference type="ARBA" id="ARBA00031353"/>
    </source>
</evidence>
<organism evidence="15 16">
    <name type="scientific">Deinococcus hohokamensis</name>
    <dbReference type="NCBI Taxonomy" id="309883"/>
    <lineage>
        <taxon>Bacteria</taxon>
        <taxon>Thermotogati</taxon>
        <taxon>Deinococcota</taxon>
        <taxon>Deinococci</taxon>
        <taxon>Deinococcales</taxon>
        <taxon>Deinococcaceae</taxon>
        <taxon>Deinococcus</taxon>
    </lineage>
</organism>
<evidence type="ECO:0000256" key="8">
    <source>
        <dbReference type="ARBA" id="ARBA00022741"/>
    </source>
</evidence>
<evidence type="ECO:0000256" key="7">
    <source>
        <dbReference type="ARBA" id="ARBA00022598"/>
    </source>
</evidence>
<dbReference type="PROSITE" id="PS50975">
    <property type="entry name" value="ATP_GRASP"/>
    <property type="match status" value="1"/>
</dbReference>
<evidence type="ECO:0000256" key="11">
    <source>
        <dbReference type="ARBA" id="ARBA00048094"/>
    </source>
</evidence>
<sequence>MNDTDSSISQTPRPMQVLEKQVYRGPNIYGYEPMIRFQLDLGDLENYPSNKLPGFNDALLALLPTLHNHGCSYRQPGGLVRRLQDGTWLGHITEHVALDLQSLVGERVTYGKTRSVKGQSGVYNVMYNYKEERLGLAAGAVALRLVDSLLPAELQGVQGVESLLPAGIAPFEPGAPFDFEAEVAALRRLAKRFTLGPTTQSLVSEAERRGIPHLRLDDQSLVQLGHGRYQKQIRASITSHTPHIATMTASDKALTKTMLDRAGLPVPRGAVVRTAEDAVREARRLRGAVVTKPLDGNHGRGVSLGLTEDEQVRRGFEEARQHSRDVVVEQHFQGNDHRVLVIDGEVVAVAERVPAHVVGDGVRSIEALVEEVNLDPRRGEGHENVMTKIRIDAHVEKLLAQAGLTPQSVPEAGQTVFLRDTANISTGGTAVDRTDVIHPDNLTVARRAARVIGLDVAGIDLISPDITKSVHETGGGIVEVNAAPGFRMHLQPSEGTPRNVAGPVLDMLFPPGVPCRMPIISITGTNGKSTTSRMVAHILKHAGKLVGLTTSNGIYIDGEQIVSGDTTGPKSAKVVLSDPNVEVAVLETARGGILREGLGFDRCDVGAVLNIQPDHLGLKGIETVEDLAWVKSLIVEVVDRNGASVLNADDPLTLKMRRKAGGQIILFSMRGGGDYPAELQAHISEGGMAVVREPTVLGDELVLYQDSRRRPIMRARDIPATLGGYAQVNIQNALAAAAIAVAQQVPLQVIRTALSSFSTSFEQSPGRLNLYDGHPFRVLLDYAHNPSGLELLADLIPHLRPHKGRVIGVMGVAGDRRDEDIRQMAGLAAKTFDELVVREDELRRGRPVGEGARLITEGALSAGMNPQQLQTILSEPEAVEAALRRAAPGDLVVILVTEVEAVWQQVLNFDSSAIVPQPGQAVTGHTGVSHD</sequence>
<comment type="catalytic activity">
    <reaction evidence="11">
        <text>[L-4-(L-arginin-2-N-yl)aspartate](n)-L-aspartate + L-arginine + ATP = [L-4-(L-arginin-2-N-yl)aspartate](n+1) + ADP + phosphate + H(+)</text>
        <dbReference type="Rhea" id="RHEA:23888"/>
        <dbReference type="Rhea" id="RHEA-COMP:13732"/>
        <dbReference type="Rhea" id="RHEA-COMP:13733"/>
        <dbReference type="ChEBI" id="CHEBI:15378"/>
        <dbReference type="ChEBI" id="CHEBI:30616"/>
        <dbReference type="ChEBI" id="CHEBI:32682"/>
        <dbReference type="ChEBI" id="CHEBI:43474"/>
        <dbReference type="ChEBI" id="CHEBI:137986"/>
        <dbReference type="ChEBI" id="CHEBI:137990"/>
        <dbReference type="ChEBI" id="CHEBI:456216"/>
        <dbReference type="EC" id="6.3.2.30"/>
    </reaction>
</comment>
<keyword evidence="16" id="KW-1185">Reference proteome</keyword>
<evidence type="ECO:0000256" key="6">
    <source>
        <dbReference type="ARBA" id="ARBA00022036"/>
    </source>
</evidence>
<dbReference type="RefSeq" id="WP_380061175.1">
    <property type="nucleotide sequence ID" value="NZ_JBHSEI010000005.1"/>
</dbReference>
<dbReference type="EC" id="6.3.2.30" evidence="4"/>
<proteinExistence type="inferred from homology"/>
<protein>
    <recommendedName>
        <fullName evidence="6">Cyanophycin synthetase</fullName>
        <ecNumber evidence="5">6.3.2.29</ecNumber>
        <ecNumber evidence="4">6.3.2.30</ecNumber>
    </recommendedName>
    <alternativeName>
        <fullName evidence="10">Cyanophycin synthase</fullName>
    </alternativeName>
</protein>
<comment type="subunit">
    <text evidence="3">Homodimer.</text>
</comment>
<feature type="domain" description="ATP-grasp" evidence="14">
    <location>
        <begin position="256"/>
        <end position="509"/>
    </location>
</feature>
<dbReference type="Gene3D" id="3.90.190.20">
    <property type="entry name" value="Mur ligase, C-terminal domain"/>
    <property type="match status" value="1"/>
</dbReference>
<dbReference type="InterPro" id="IPR004218">
    <property type="entry name" value="GSHS_ATP-bd"/>
</dbReference>
<accession>A0ABV9I758</accession>
<dbReference type="InterPro" id="IPR044019">
    <property type="entry name" value="Cyanophycin_syn_N"/>
</dbReference>
<dbReference type="NCBIfam" id="NF010623">
    <property type="entry name" value="PRK14016.1"/>
    <property type="match status" value="1"/>
</dbReference>
<keyword evidence="7 15" id="KW-0436">Ligase</keyword>
<dbReference type="InterPro" id="IPR036615">
    <property type="entry name" value="Mur_ligase_C_dom_sf"/>
</dbReference>
<dbReference type="PROSITE" id="PS01011">
    <property type="entry name" value="FOLYLPOLYGLU_SYNT_1"/>
    <property type="match status" value="1"/>
</dbReference>
<keyword evidence="8 13" id="KW-0547">Nucleotide-binding</keyword>
<comment type="similarity">
    <text evidence="2">In the C-terminal section; belongs to the MurCDEF family.</text>
</comment>
<dbReference type="InterPro" id="IPR011810">
    <property type="entry name" value="Cya_phycin_syn"/>
</dbReference>
<evidence type="ECO:0000256" key="4">
    <source>
        <dbReference type="ARBA" id="ARBA00012968"/>
    </source>
</evidence>
<dbReference type="EMBL" id="JBHSEI010000005">
    <property type="protein sequence ID" value="MFC4638162.1"/>
    <property type="molecule type" value="Genomic_DNA"/>
</dbReference>
<dbReference type="SUPFAM" id="SSF56059">
    <property type="entry name" value="Glutathione synthetase ATP-binding domain-like"/>
    <property type="match status" value="1"/>
</dbReference>
<dbReference type="PANTHER" id="PTHR23135:SF18">
    <property type="entry name" value="CYANOPHYCIN SYNTHETASE"/>
    <property type="match status" value="1"/>
</dbReference>
<name>A0ABV9I758_9DEIO</name>
<dbReference type="Pfam" id="PF02955">
    <property type="entry name" value="GSH-S_ATP"/>
    <property type="match status" value="1"/>
</dbReference>
<dbReference type="Pfam" id="PF08245">
    <property type="entry name" value="Mur_ligase_M"/>
    <property type="match status" value="1"/>
</dbReference>
<comment type="catalytic activity">
    <reaction evidence="12">
        <text>[L-4-(L-arginin-2-N-yl)aspartate](n) + L-aspartate + ATP = [L-4-(L-arginin-2-N-yl)aspartate](n)-L-aspartate + ADP + phosphate + H(+)</text>
        <dbReference type="Rhea" id="RHEA:13277"/>
        <dbReference type="Rhea" id="RHEA-COMP:13728"/>
        <dbReference type="Rhea" id="RHEA-COMP:13733"/>
        <dbReference type="ChEBI" id="CHEBI:15378"/>
        <dbReference type="ChEBI" id="CHEBI:29991"/>
        <dbReference type="ChEBI" id="CHEBI:30616"/>
        <dbReference type="ChEBI" id="CHEBI:43474"/>
        <dbReference type="ChEBI" id="CHEBI:137986"/>
        <dbReference type="ChEBI" id="CHEBI:137990"/>
        <dbReference type="ChEBI" id="CHEBI:456216"/>
        <dbReference type="EC" id="6.3.2.29"/>
    </reaction>
</comment>
<evidence type="ECO:0000256" key="1">
    <source>
        <dbReference type="ARBA" id="ARBA00003184"/>
    </source>
</evidence>
<evidence type="ECO:0000256" key="9">
    <source>
        <dbReference type="ARBA" id="ARBA00022840"/>
    </source>
</evidence>
<comment type="caution">
    <text evidence="15">The sequence shown here is derived from an EMBL/GenBank/DDBJ whole genome shotgun (WGS) entry which is preliminary data.</text>
</comment>